<feature type="compositionally biased region" description="Polar residues" evidence="3">
    <location>
        <begin position="2323"/>
        <end position="2345"/>
    </location>
</feature>
<proteinExistence type="predicted"/>
<dbReference type="InterPro" id="IPR033053">
    <property type="entry name" value="Hir3/CABIN1"/>
</dbReference>
<dbReference type="InterPro" id="IPR011990">
    <property type="entry name" value="TPR-like_helical_dom_sf"/>
</dbReference>
<feature type="region of interest" description="Disordered" evidence="3">
    <location>
        <begin position="997"/>
        <end position="1034"/>
    </location>
</feature>
<name>A0AAQ3KV44_9LILI</name>
<feature type="compositionally biased region" description="Basic and acidic residues" evidence="3">
    <location>
        <begin position="366"/>
        <end position="403"/>
    </location>
</feature>
<dbReference type="SMART" id="SM00028">
    <property type="entry name" value="TPR"/>
    <property type="match status" value="3"/>
</dbReference>
<evidence type="ECO:0000313" key="5">
    <source>
        <dbReference type="Proteomes" id="UP001327560"/>
    </source>
</evidence>
<dbReference type="Gene3D" id="1.25.40.10">
    <property type="entry name" value="Tetratricopeptide repeat domain"/>
    <property type="match status" value="1"/>
</dbReference>
<keyword evidence="5" id="KW-1185">Reference proteome</keyword>
<evidence type="ECO:0000256" key="2">
    <source>
        <dbReference type="ARBA" id="ARBA00023242"/>
    </source>
</evidence>
<sequence>MFSIAAINETDSAGKWEPLAPTKEAQEFHLSQTYHEGLLKLQEKDYGKARELLESVLKDPLMSNAQVGNVPNDRHLLQLRFLSLKNLATVFLQQGPMHYESALRCYFQAAELDENDSVVWNHLGTLSCKMGLLSTSRWAFEQGLLCSPHNWNCMEKLLEVLIAIGDEVACLSIANLILRHWPSHSRALHVKQTIEDVEGINSQPLAARGIDRLEPKHVRLKFPEKRKSVDDEVSNSNTCKRHKPTIELQLGGATWSALLDAIDGNFLQPAATNDSEPEVLHGDDNARNGKLVNRPAKELSGYASIDKSILGIQRDEKLDIFTCTRIDICLPEFPKTPVNPAKGKEQGMHSIEGCELVGSYGVEKTTPVKEKDISTDREHPQERRSTRLERLRSRKLGKEESETSAKDQANIVFQILEPFLLRRLRNEDQPCPVTPESIYPNPVTYNSDLEHDDIVQFISKTSKNCGALHIIHMLLEDVAHKHIPFHDSFVKFLELEKLTRNWGQDRSPLCSLFLAELYYDQGSWFANRSKQLEYMSDASYHLCKVIELVTFDCTDELIGLENHFGNIQTSMEMDDSKGTSSLVDDRVEKESIPSLNDPQTVVEMTTSCSISKEKNEHCSTLTDNDSFWVRYFWLSGRLSLYQDCKAKALNEFCICLTLLRNNKNLEEASDFIFLPHCKLMRLITVDRILHEINLLKLDSLVGRTSDELMEKGMHLECMNMLSPLLLSTKEVYLDSMYGPLEEKERIMSVELSALDLLVSACEKAEPVDIQVYLNCYRRKLQVLIVAAGMEGSPGLLKGKNLVLKSCSVYDKDFAESLNRQWKILVSEEVKDISRIASRVKNFIDQDGAGDSFNSVVSIVADIQSLLLAVMCSAMRTIISQKLSGSITSGQTDQLDSWCLVDAAIAFCKLQHLDSSVSIKTQVDLIVAVHDLLAEYGLCCAGRDSAGEEGPFLKFAIKHLLSLDVKLKQLSGTNGQEEATSLHKNTEEIMVSDCNSTYEEGQKQEDSLDTGKKSKLDSSSEQEEGATVGDVCSSLPDDDIEEVELSIDTALDQSFFCLYGFKIDSSGEEELSMHKNTSRGEYQTKEQCADVFQYVLPYAKALSRAGLVKLRRVLRAIRKHFPQPPDELLLENPIEKFLDGPDLWEDKLCEVAGLDGSRELITNILSSSRGLETIKKTSFASSEQYLDVYGNLYYFIAQAEEISAIDKYAGFVLKKEGEEFVEQSANLFKYDLLYNPMRFESWQKLANIYDEEVDLLLNDGSKHISILDWRKNTNLHQRVENGRRRSRRCLLMGLALASTPSQQSQMHELLALVYYDSLQNVVPFYDQRSILPTKDSTWITFCQNSMRHFEKAFELKSEWLHAFYLGKLCQKMGQSPAKALSYFNKAASLNPSAVDPVYRMHASRLKLLYTRGKQNLDVLQVVAAHAFSQSTRETILDMFNWTNEDLMQMNLDVNEVPCQDDLMDKRNIDPKLLEKAWHILYDDCLLALGICVEGELKHFHKARYMLAKGLYRRGEAGDVERSKEELSFCFKSSRSSFTVNMWEIDGMARKGRRRNPGLAGNKKNLELSLSESSRKFITCVRKYMLFYLNLLEKTRDLWTLERAYVYLKTDKRFVLCLGDIIPVALGKYIQVLISSIRDAEIHNATNNSASLEQMLEKLLNIFMDHVNMWTEIISLPELKSPDLSESILYSYIHQYIHLLESDIRLDALEGINEKIRKRFKNPKLTNNNLAKVCKHASLAWCRSIIIKLALITPLPESGESNDKPASLENSLLLFVDLQPDELLVSPLEGTFQSKGLDMNWFEALYKIKNVQIRKASEENMEAAAALMKCTYNFYRESSCATFPSGINLYTGICISQSAVEGLQQQGKEKIDALDLSIPRKLLLWAYTLVHGRYSNISAVVKYCEEGKPQLLVKKRWTAMSTVKLRLTRLFLRVLQLCMQKKLLIPPPSLSSVNLKNLLLHLHNFNAATHPNLLKTPRDEKVTREGLIKQRRDLGHLLYSKWIQSQKALSSITSRGQAPNINYPQPYFHIIVSPLRYLVHRHRQGPNDLRVVRIRNKPFCPSLSTTSASSSSSSSSSHHLTSSPARPLHLGSQQERLASFTEESSAFINPRATRLGRCCNMSCPSSSFASTSSFLPRPRFPPPLHAKIDSLAVVDPLCSRMFSCRSAKIESLEVFSQLRTRIFATTSVNIESLKVFDLPKTIICNSRRKRRKKGIHLKAGEDDDSDAFVTGPSSMNLEAEIYEFMRKSDKPMNFPTKKELIAAGRTDLVEAVAAQGGWLTFGWDVDSDIVSDGSESKNEVVLEGWRAYQERVYSGSLVSDPESVPSRSGVTQENGRTSEESVSNGSLLNDPVSVLGSDDRPSAPSSSGRSLDTDTVNDGGIDGILSRLEKERNLTFCMGSRGEVVNGRDSWGNPVDDPGDIILVDRKLDMDSNERNSKPELSESKTGFLQDCGDRLLQNGKLKDINGIKSSMPDMWRSWSLQRAGFSMTDFEAAEIVPIEDRKILENGPLNVEHRCSRILQQAQNTDKSHDELTELAADKSQIHIRLQDLEAEINHHLLKSRVNGAVLQKHKENSIEELHRLSDAWEFQETEIMKARDKLRSIRAKLAVLEGKLSLEIMYVFKLLS</sequence>
<feature type="region of interest" description="Disordered" evidence="3">
    <location>
        <begin position="2314"/>
        <end position="2377"/>
    </location>
</feature>
<dbReference type="GO" id="GO:0031491">
    <property type="term" value="F:nucleosome binding"/>
    <property type="evidence" value="ECO:0007669"/>
    <property type="project" value="TreeGrafter"/>
</dbReference>
<feature type="compositionally biased region" description="Basic and acidic residues" evidence="3">
    <location>
        <begin position="999"/>
        <end position="1017"/>
    </location>
</feature>
<dbReference type="SUPFAM" id="SSF48452">
    <property type="entry name" value="TPR-like"/>
    <property type="match status" value="1"/>
</dbReference>
<dbReference type="InterPro" id="IPR019734">
    <property type="entry name" value="TPR_rpt"/>
</dbReference>
<dbReference type="EMBL" id="CP136896">
    <property type="protein sequence ID" value="WOL15244.1"/>
    <property type="molecule type" value="Genomic_DNA"/>
</dbReference>
<dbReference type="Proteomes" id="UP001327560">
    <property type="component" value="Chromosome 7"/>
</dbReference>
<gene>
    <name evidence="4" type="ORF">Cni_G24025</name>
</gene>
<feature type="region of interest" description="Disordered" evidence="3">
    <location>
        <begin position="2061"/>
        <end position="2085"/>
    </location>
</feature>
<dbReference type="GO" id="GO:0005634">
    <property type="term" value="C:nucleus"/>
    <property type="evidence" value="ECO:0007669"/>
    <property type="project" value="UniProtKB-SubCell"/>
</dbReference>
<feature type="compositionally biased region" description="Low complexity" evidence="3">
    <location>
        <begin position="2061"/>
        <end position="2083"/>
    </location>
</feature>
<evidence type="ECO:0000256" key="3">
    <source>
        <dbReference type="SAM" id="MobiDB-lite"/>
    </source>
</evidence>
<evidence type="ECO:0000313" key="4">
    <source>
        <dbReference type="EMBL" id="WOL15244.1"/>
    </source>
</evidence>
<keyword evidence="2" id="KW-0539">Nucleus</keyword>
<feature type="compositionally biased region" description="Polar residues" evidence="3">
    <location>
        <begin position="2361"/>
        <end position="2374"/>
    </location>
</feature>
<dbReference type="PANTHER" id="PTHR15502:SF7">
    <property type="entry name" value="CALCINEURIN-BINDING PROTEIN CABIN-1"/>
    <property type="match status" value="1"/>
</dbReference>
<feature type="region of interest" description="Disordered" evidence="3">
    <location>
        <begin position="365"/>
        <end position="403"/>
    </location>
</feature>
<evidence type="ECO:0000256" key="1">
    <source>
        <dbReference type="ARBA" id="ARBA00004123"/>
    </source>
</evidence>
<comment type="subcellular location">
    <subcellularLocation>
        <location evidence="1">Nucleus</location>
    </subcellularLocation>
</comment>
<dbReference type="FunFam" id="1.25.40.10:FF:000431">
    <property type="entry name" value="Tetratricopeptide repeat (TPR)-like superfamily protein"/>
    <property type="match status" value="1"/>
</dbReference>
<dbReference type="GO" id="GO:0006325">
    <property type="term" value="P:chromatin organization"/>
    <property type="evidence" value="ECO:0007669"/>
    <property type="project" value="InterPro"/>
</dbReference>
<dbReference type="PANTHER" id="PTHR15502">
    <property type="entry name" value="CALCINEURIN-BINDING PROTEIN CABIN 1-RELATED"/>
    <property type="match status" value="1"/>
</dbReference>
<accession>A0AAQ3KV44</accession>
<evidence type="ECO:0008006" key="6">
    <source>
        <dbReference type="Google" id="ProtNLM"/>
    </source>
</evidence>
<protein>
    <recommendedName>
        <fullName evidence="6">Calcineurin-binding protein 1</fullName>
    </recommendedName>
</protein>
<reference evidence="4 5" key="1">
    <citation type="submission" date="2023-10" db="EMBL/GenBank/DDBJ databases">
        <title>Chromosome-scale genome assembly provides insights into flower coloration mechanisms of Canna indica.</title>
        <authorList>
            <person name="Li C."/>
        </authorList>
    </citation>
    <scope>NUCLEOTIDE SEQUENCE [LARGE SCALE GENOMIC DNA]</scope>
    <source>
        <tissue evidence="4">Flower</tissue>
    </source>
</reference>
<organism evidence="4 5">
    <name type="scientific">Canna indica</name>
    <name type="common">Indian-shot</name>
    <dbReference type="NCBI Taxonomy" id="4628"/>
    <lineage>
        <taxon>Eukaryota</taxon>
        <taxon>Viridiplantae</taxon>
        <taxon>Streptophyta</taxon>
        <taxon>Embryophyta</taxon>
        <taxon>Tracheophyta</taxon>
        <taxon>Spermatophyta</taxon>
        <taxon>Magnoliopsida</taxon>
        <taxon>Liliopsida</taxon>
        <taxon>Zingiberales</taxon>
        <taxon>Cannaceae</taxon>
        <taxon>Canna</taxon>
    </lineage>
</organism>